<feature type="chain" id="PRO_5037912327" evidence="1">
    <location>
        <begin position="21"/>
        <end position="180"/>
    </location>
</feature>
<protein>
    <submittedName>
        <fullName evidence="2">DUF3575 domain-containing protein</fullName>
    </submittedName>
</protein>
<comment type="caution">
    <text evidence="2">The sequence shown here is derived from an EMBL/GenBank/DDBJ whole genome shotgun (WGS) entry which is preliminary data.</text>
</comment>
<proteinExistence type="predicted"/>
<dbReference type="AlphaFoldDB" id="A0A951J558"/>
<keyword evidence="3" id="KW-1185">Reference proteome</keyword>
<sequence length="180" mass="20094">MKKLFFTAIVLALFQSSVFAQQTSLENPRGEVRLNFLNTILLGSVEVGYEQFFADDQSIGAEIHLNDRFGYRTAGDGRNFSATSFLVSYNFYFAGNDIAKLHVSPFFKYRFGEFSEAIDNTTSVTSLNSGHIGLMAGYRWNLNNFAFGPFAAVSRAFSSEVANRFSAVELKAGFNVGYRF</sequence>
<dbReference type="EMBL" id="RPHB01000010">
    <property type="protein sequence ID" value="MBW3469878.1"/>
    <property type="molecule type" value="Genomic_DNA"/>
</dbReference>
<evidence type="ECO:0000256" key="1">
    <source>
        <dbReference type="SAM" id="SignalP"/>
    </source>
</evidence>
<organism evidence="2 3">
    <name type="scientific">Arthrospiribacter ruber</name>
    <dbReference type="NCBI Taxonomy" id="2487934"/>
    <lineage>
        <taxon>Bacteria</taxon>
        <taxon>Pseudomonadati</taxon>
        <taxon>Bacteroidota</taxon>
        <taxon>Cytophagia</taxon>
        <taxon>Cytophagales</taxon>
        <taxon>Cyclobacteriaceae</taxon>
        <taxon>Arthrospiribacter</taxon>
    </lineage>
</organism>
<dbReference type="Proteomes" id="UP000727490">
    <property type="component" value="Unassembled WGS sequence"/>
</dbReference>
<feature type="signal peptide" evidence="1">
    <location>
        <begin position="1"/>
        <end position="20"/>
    </location>
</feature>
<gene>
    <name evidence="2" type="ORF">EGN73_18960</name>
</gene>
<evidence type="ECO:0000313" key="3">
    <source>
        <dbReference type="Proteomes" id="UP000727490"/>
    </source>
</evidence>
<name>A0A951J558_9BACT</name>
<accession>A0A951J558</accession>
<reference evidence="2 3" key="1">
    <citation type="journal article" date="2020" name="Syst. Appl. Microbiol.">
        <title>Arthrospiribacter ruber gen. nov., sp. nov., a novel bacterium isolated from Arthrospira cultures.</title>
        <authorList>
            <person name="Waleron M."/>
            <person name="Misztak A."/>
            <person name="Waleron M.M."/>
            <person name="Furmaniak M."/>
            <person name="Mrozik A."/>
            <person name="Waleron K."/>
        </authorList>
    </citation>
    <scope>NUCLEOTIDE SEQUENCE [LARGE SCALE GENOMIC DNA]</scope>
    <source>
        <strain evidence="2 3">DPMB0001</strain>
    </source>
</reference>
<dbReference type="RefSeq" id="WP_219293284.1">
    <property type="nucleotide sequence ID" value="NZ_RPHB01000010.1"/>
</dbReference>
<evidence type="ECO:0000313" key="2">
    <source>
        <dbReference type="EMBL" id="MBW3469878.1"/>
    </source>
</evidence>
<keyword evidence="1" id="KW-0732">Signal</keyword>